<protein>
    <submittedName>
        <fullName evidence="1">Uncharacterized protein</fullName>
    </submittedName>
</protein>
<comment type="caution">
    <text evidence="1">The sequence shown here is derived from an EMBL/GenBank/DDBJ whole genome shotgun (WGS) entry which is preliminary data.</text>
</comment>
<gene>
    <name evidence="1" type="ORF">G0L76_23400</name>
    <name evidence="2" type="ORF">GTH62_23670</name>
</gene>
<dbReference type="EMBL" id="DAANJY010000067">
    <property type="protein sequence ID" value="HAD0195912.1"/>
    <property type="molecule type" value="Genomic_DNA"/>
</dbReference>
<dbReference type="AlphaFoldDB" id="A0A3Z6KM46"/>
<reference evidence="1" key="1">
    <citation type="journal article" date="2018" name="Genome Biol.">
        <title>SKESA: strategic k-mer extension for scrupulous assemblies.</title>
        <authorList>
            <person name="Souvorov A."/>
            <person name="Agarwala R."/>
            <person name="Lipman D.J."/>
        </authorList>
    </citation>
    <scope>NUCLEOTIDE SEQUENCE</scope>
    <source>
        <strain evidence="1">DT56</strain>
        <strain evidence="2">DT99</strain>
    </source>
</reference>
<accession>A0A3Z6KM46</accession>
<dbReference type="EMBL" id="DAANJM010000072">
    <property type="protein sequence ID" value="HAD0149464.1"/>
    <property type="molecule type" value="Genomic_DNA"/>
</dbReference>
<name>A0A3Z6KM46_SALTM</name>
<evidence type="ECO:0000313" key="1">
    <source>
        <dbReference type="EMBL" id="HAD0149464.1"/>
    </source>
</evidence>
<evidence type="ECO:0000313" key="2">
    <source>
        <dbReference type="EMBL" id="HAD0195912.1"/>
    </source>
</evidence>
<proteinExistence type="predicted"/>
<reference evidence="1" key="2">
    <citation type="submission" date="2019-08" db="EMBL/GenBank/DDBJ databases">
        <authorList>
            <consortium name="NCBI Pathogen Detection Project"/>
        </authorList>
    </citation>
    <scope>NUCLEOTIDE SEQUENCE</scope>
    <source>
        <strain evidence="1">DT56</strain>
        <strain evidence="2">DT99</strain>
    </source>
</reference>
<organism evidence="1">
    <name type="scientific">Salmonella typhimurium</name>
    <dbReference type="NCBI Taxonomy" id="90371"/>
    <lineage>
        <taxon>Bacteria</taxon>
        <taxon>Pseudomonadati</taxon>
        <taxon>Pseudomonadota</taxon>
        <taxon>Gammaproteobacteria</taxon>
        <taxon>Enterobacterales</taxon>
        <taxon>Enterobacteriaceae</taxon>
        <taxon>Salmonella</taxon>
    </lineage>
</organism>
<sequence length="76" mass="8616">MSPNLSFQCSLTKASTSRTLDTSLAHPAYQWPLPVALSRVFPGWTQDDSYRTRRSGRTERGVRAYSPAWSELPTRN</sequence>